<evidence type="ECO:0000256" key="3">
    <source>
        <dbReference type="ARBA" id="ARBA00022475"/>
    </source>
</evidence>
<dbReference type="Gene3D" id="3.30.450.20">
    <property type="entry name" value="PAS domain"/>
    <property type="match status" value="1"/>
</dbReference>
<organism evidence="21 22">
    <name type="scientific">Anguilla anguilla</name>
    <name type="common">European freshwater eel</name>
    <name type="synonym">Muraena anguilla</name>
    <dbReference type="NCBI Taxonomy" id="7936"/>
    <lineage>
        <taxon>Eukaryota</taxon>
        <taxon>Metazoa</taxon>
        <taxon>Chordata</taxon>
        <taxon>Craniata</taxon>
        <taxon>Vertebrata</taxon>
        <taxon>Euteleostomi</taxon>
        <taxon>Actinopterygii</taxon>
        <taxon>Neopterygii</taxon>
        <taxon>Teleostei</taxon>
        <taxon>Anguilliformes</taxon>
        <taxon>Anguillidae</taxon>
        <taxon>Anguilla</taxon>
    </lineage>
</organism>
<keyword evidence="15" id="KW-0966">Cell projection</keyword>
<comment type="caution">
    <text evidence="21">The sequence shown here is derived from an EMBL/GenBank/DDBJ whole genome shotgun (WGS) entry which is preliminary data.</text>
</comment>
<keyword evidence="6 18" id="KW-1133">Transmembrane helix</keyword>
<keyword evidence="5 19" id="KW-0732">Signal</keyword>
<keyword evidence="13" id="KW-0807">Transducer</keyword>
<keyword evidence="11" id="KW-0675">Receptor</keyword>
<keyword evidence="12" id="KW-0325">Glycoprotein</keyword>
<dbReference type="Pfam" id="PF00003">
    <property type="entry name" value="7tm_3"/>
    <property type="match status" value="1"/>
</dbReference>
<feature type="compositionally biased region" description="Basic and acidic residues" evidence="17">
    <location>
        <begin position="1119"/>
        <end position="1155"/>
    </location>
</feature>
<reference evidence="21" key="1">
    <citation type="submission" date="2021-01" db="EMBL/GenBank/DDBJ databases">
        <title>A chromosome-scale assembly of European eel, Anguilla anguilla.</title>
        <authorList>
            <person name="Henkel C."/>
            <person name="Jong-Raadsen S.A."/>
            <person name="Dufour S."/>
            <person name="Weltzien F.-A."/>
            <person name="Palstra A.P."/>
            <person name="Pelster B."/>
            <person name="Spaink H.P."/>
            <person name="Van Den Thillart G.E."/>
            <person name="Jansen H."/>
            <person name="Zahm M."/>
            <person name="Klopp C."/>
            <person name="Cedric C."/>
            <person name="Louis A."/>
            <person name="Berthelot C."/>
            <person name="Parey E."/>
            <person name="Roest Crollius H."/>
            <person name="Montfort J."/>
            <person name="Robinson-Rechavi M."/>
            <person name="Bucao C."/>
            <person name="Bouchez O."/>
            <person name="Gislard M."/>
            <person name="Lluch J."/>
            <person name="Milhes M."/>
            <person name="Lampietro C."/>
            <person name="Lopez Roques C."/>
            <person name="Donnadieu C."/>
            <person name="Braasch I."/>
            <person name="Desvignes T."/>
            <person name="Postlethwait J."/>
            <person name="Bobe J."/>
            <person name="Guiguen Y."/>
            <person name="Dirks R."/>
        </authorList>
    </citation>
    <scope>NUCLEOTIDE SEQUENCE</scope>
    <source>
        <strain evidence="21">Tag_6206</strain>
        <tissue evidence="21">Liver</tissue>
    </source>
</reference>
<sequence length="1225" mass="136229">MAVFLISLLLQLGFAAGSNYGYVEWSEQDKDLDVKGQHTVPNTHVNKESQHNPTYFTKPWTERNVVAHRIEEDLPRVVTAFLHTGDSATLKHVNCSRRYELSSLRGRSYIAPHYPLHSVLETVAHATNFLNMILQANSSREHTLRRDVMWYHALVRSILEGDPKIHRAVLTFNTESPTPGPHIFLQATRTDSDIVLQDLSDTAHRRLKNKTPETEWFNEFRDKKQTHVRRRVPSQDVKATDASVRRGDRYVLDKTQIKWSAPYLECENGNFIPHWLLTLSAGFYSLKPNLVPEFRGVVRVDVNLQDLDIDQCSANGWFAGTHRCNLTTMECQPVLGHGFVLDKYKCQCKQGFYHPSRVAVNGFKRTEKTGARHRGGVTEGPAKCLPCREGCAYCRDDTPCHAQPDDSLRLAVISFQALCMLGDLVSMLVAYHFRRNKRIRASGLILMEAILFGALLMYFPVVILFFAPSVFRCVLLRWVRLLGFAVVYGTVILKLYRVLKVFLSRTAQRIPYMTSCRVLRLLVVILLVVSWFLVAWTLAVCQNMGRDLSPITVGVTQEGLQFSLCLLDRWDYMMAVAEFLFLLWGVYLCYAVRTVPSAFHEPRYLAVAIYNELVISAVFHIVRFTLAPALHPDWMLMLIFGHTHLTVTVTLGLLLIPKFLFTATHTRDDLATEAYEEELDMGRSGSYLNSSITSAWSEHSLDPEDIREELKKLYSQLEIYKRKKMLANNPHLQKKRSSKKGLGRSLMRRITEIPNDEPPHKVFSLHKSHSSYDHHALEQGEAEGKMAAATDGKMAADGRAEASTPPPPPPRTLCRTPGGAEEGGGGAEEKASEGKSLSVIASARERTLGLTGRIHGAGTTARGATTTPGEGRRRRGGKGRPEAGGKPEQEQEREREREPEQRYPKMSVSQSVEYRRTAAKAGIMRQQVSGSQPSICSEPGRAKDLYDLSEVCPWEAEAPPPRRRRRPTGGRRSTCPSPRRDHRGPRDRPQGDGGAAQTEGSRPPASGGGRLAVCHWEEEEEEEEGEEEGAGPQAARNRGDRTPQRPEMRLWGAGDPVGGAGGGAVPRPEQAEEEPCCTPGLRADICPWDYDTPPSSPSTPRARDSARSKKKGGASAKTSSEKEREKERGKDKDEGRRRSKSKEKGSSGRSSEKRRVSQSKMADGCPCDGVGGAERRKSSGDRGGPRQAGRNLPQGGSTGRGRGQERLGGQSQLAGAEGSGGAGQR</sequence>
<dbReference type="GO" id="GO:0004930">
    <property type="term" value="F:G protein-coupled receptor activity"/>
    <property type="evidence" value="ECO:0007669"/>
    <property type="project" value="UniProtKB-KW"/>
</dbReference>
<feature type="compositionally biased region" description="Acidic residues" evidence="17">
    <location>
        <begin position="1017"/>
        <end position="1029"/>
    </location>
</feature>
<keyword evidence="22" id="KW-1185">Reference proteome</keyword>
<evidence type="ECO:0000313" key="21">
    <source>
        <dbReference type="EMBL" id="KAG5841560.1"/>
    </source>
</evidence>
<feature type="region of interest" description="Disordered" evidence="17">
    <location>
        <begin position="750"/>
        <end position="1225"/>
    </location>
</feature>
<feature type="transmembrane region" description="Helical" evidence="18">
    <location>
        <begin position="478"/>
        <end position="497"/>
    </location>
</feature>
<gene>
    <name evidence="21" type="ORF">ANANG_G00167900</name>
</gene>
<feature type="compositionally biased region" description="Polar residues" evidence="17">
    <location>
        <begin position="926"/>
        <end position="935"/>
    </location>
</feature>
<evidence type="ECO:0000256" key="2">
    <source>
        <dbReference type="ARBA" id="ARBA00007242"/>
    </source>
</evidence>
<feature type="chain" id="PRO_5038866791" description="G-protein coupled receptors family 3 profile domain-containing protein" evidence="19">
    <location>
        <begin position="18"/>
        <end position="1225"/>
    </location>
</feature>
<feature type="transmembrane region" description="Helical" evidence="18">
    <location>
        <begin position="518"/>
        <end position="539"/>
    </location>
</feature>
<keyword evidence="4 18" id="KW-0812">Transmembrane</keyword>
<dbReference type="Pfam" id="PF22572">
    <property type="entry name" value="GPR158_179_EC"/>
    <property type="match status" value="1"/>
</dbReference>
<keyword evidence="8" id="KW-0297">G-protein coupled receptor</keyword>
<evidence type="ECO:0000256" key="1">
    <source>
        <dbReference type="ARBA" id="ARBA00004487"/>
    </source>
</evidence>
<evidence type="ECO:0000313" key="22">
    <source>
        <dbReference type="Proteomes" id="UP001044222"/>
    </source>
</evidence>
<dbReference type="PROSITE" id="PS50259">
    <property type="entry name" value="G_PROTEIN_RECEP_F3_4"/>
    <property type="match status" value="1"/>
</dbReference>
<comment type="similarity">
    <text evidence="2">Belongs to the G-protein coupled receptor 3 family.</text>
</comment>
<comment type="subcellular location">
    <subcellularLocation>
        <location evidence="1">Cell projection</location>
        <location evidence="1">Neuron projection</location>
    </subcellularLocation>
    <subcellularLocation>
        <location evidence="16">Postsynaptic cell membrane</location>
        <topology evidence="16">Multi-pass membrane protein</topology>
    </subcellularLocation>
</comment>
<evidence type="ECO:0000256" key="11">
    <source>
        <dbReference type="ARBA" id="ARBA00023170"/>
    </source>
</evidence>
<proteinExistence type="inferred from homology"/>
<dbReference type="AlphaFoldDB" id="A0A9D3RSS5"/>
<keyword evidence="14" id="KW-0628">Postsynaptic cell membrane</keyword>
<feature type="compositionally biased region" description="Basic and acidic residues" evidence="17">
    <location>
        <begin position="1173"/>
        <end position="1184"/>
    </location>
</feature>
<dbReference type="InterPro" id="IPR054714">
    <property type="entry name" value="GPR158_179_extracellular"/>
</dbReference>
<evidence type="ECO:0000256" key="14">
    <source>
        <dbReference type="ARBA" id="ARBA00023257"/>
    </source>
</evidence>
<keyword evidence="10" id="KW-1015">Disulfide bond</keyword>
<evidence type="ECO:0000256" key="18">
    <source>
        <dbReference type="SAM" id="Phobius"/>
    </source>
</evidence>
<evidence type="ECO:0000256" key="8">
    <source>
        <dbReference type="ARBA" id="ARBA00023040"/>
    </source>
</evidence>
<dbReference type="Proteomes" id="UP001044222">
    <property type="component" value="Chromosome 9"/>
</dbReference>
<feature type="compositionally biased region" description="Gly residues" evidence="17">
    <location>
        <begin position="1055"/>
        <end position="1064"/>
    </location>
</feature>
<evidence type="ECO:0000256" key="5">
    <source>
        <dbReference type="ARBA" id="ARBA00022729"/>
    </source>
</evidence>
<feature type="compositionally biased region" description="Low complexity" evidence="17">
    <location>
        <begin position="856"/>
        <end position="869"/>
    </location>
</feature>
<evidence type="ECO:0000256" key="10">
    <source>
        <dbReference type="ARBA" id="ARBA00023157"/>
    </source>
</evidence>
<evidence type="ECO:0000256" key="19">
    <source>
        <dbReference type="SAM" id="SignalP"/>
    </source>
</evidence>
<evidence type="ECO:0000256" key="16">
    <source>
        <dbReference type="ARBA" id="ARBA00034104"/>
    </source>
</evidence>
<keyword evidence="3" id="KW-1003">Cell membrane</keyword>
<evidence type="ECO:0000256" key="17">
    <source>
        <dbReference type="SAM" id="MobiDB-lite"/>
    </source>
</evidence>
<feature type="transmembrane region" description="Helical" evidence="18">
    <location>
        <begin position="445"/>
        <end position="466"/>
    </location>
</feature>
<dbReference type="PANTHER" id="PTHR32546:SF27">
    <property type="entry name" value="G PROTEIN-COUPLED RECEPTOR 158B"/>
    <property type="match status" value="1"/>
</dbReference>
<dbReference type="GO" id="GO:0043005">
    <property type="term" value="C:neuron projection"/>
    <property type="evidence" value="ECO:0007669"/>
    <property type="project" value="UniProtKB-SubCell"/>
</dbReference>
<dbReference type="PANTHER" id="PTHR32546">
    <property type="entry name" value="G-PROTEIN COUPLED RECEPTOR 158-RELATED"/>
    <property type="match status" value="1"/>
</dbReference>
<evidence type="ECO:0000256" key="12">
    <source>
        <dbReference type="ARBA" id="ARBA00023180"/>
    </source>
</evidence>
<feature type="domain" description="G-protein coupled receptors family 3 profile" evidence="20">
    <location>
        <begin position="408"/>
        <end position="678"/>
    </location>
</feature>
<evidence type="ECO:0000256" key="7">
    <source>
        <dbReference type="ARBA" id="ARBA00023018"/>
    </source>
</evidence>
<keyword evidence="7" id="KW-0770">Synapse</keyword>
<feature type="compositionally biased region" description="Basic and acidic residues" evidence="17">
    <location>
        <begin position="770"/>
        <end position="784"/>
    </location>
</feature>
<feature type="signal peptide" evidence="19">
    <location>
        <begin position="1"/>
        <end position="17"/>
    </location>
</feature>
<feature type="transmembrane region" description="Helical" evidence="18">
    <location>
        <begin position="604"/>
        <end position="622"/>
    </location>
</feature>
<feature type="compositionally biased region" description="Basic and acidic residues" evidence="17">
    <location>
        <begin position="879"/>
        <end position="903"/>
    </location>
</feature>
<protein>
    <recommendedName>
        <fullName evidence="20">G-protein coupled receptors family 3 profile domain-containing protein</fullName>
    </recommendedName>
</protein>
<keyword evidence="9 18" id="KW-0472">Membrane</keyword>
<dbReference type="EMBL" id="JAFIRN010000009">
    <property type="protein sequence ID" value="KAG5841560.1"/>
    <property type="molecule type" value="Genomic_DNA"/>
</dbReference>
<evidence type="ECO:0000256" key="13">
    <source>
        <dbReference type="ARBA" id="ARBA00023224"/>
    </source>
</evidence>
<evidence type="ECO:0000259" key="20">
    <source>
        <dbReference type="PROSITE" id="PS50259"/>
    </source>
</evidence>
<dbReference type="InterPro" id="IPR017978">
    <property type="entry name" value="GPCR_3_C"/>
</dbReference>
<feature type="transmembrane region" description="Helical" evidence="18">
    <location>
        <begin position="410"/>
        <end position="433"/>
    </location>
</feature>
<feature type="transmembrane region" description="Helical" evidence="18">
    <location>
        <begin position="572"/>
        <end position="592"/>
    </location>
</feature>
<evidence type="ECO:0000256" key="4">
    <source>
        <dbReference type="ARBA" id="ARBA00022692"/>
    </source>
</evidence>
<evidence type="ECO:0000256" key="15">
    <source>
        <dbReference type="ARBA" id="ARBA00023273"/>
    </source>
</evidence>
<evidence type="ECO:0000256" key="9">
    <source>
        <dbReference type="ARBA" id="ARBA00023136"/>
    </source>
</evidence>
<name>A0A9D3RSS5_ANGAN</name>
<accession>A0A9D3RSS5</accession>
<evidence type="ECO:0000256" key="6">
    <source>
        <dbReference type="ARBA" id="ARBA00022989"/>
    </source>
</evidence>
<dbReference type="CDD" id="cd15293">
    <property type="entry name" value="7tmC_GPR158-like"/>
    <property type="match status" value="1"/>
</dbReference>
<dbReference type="InterPro" id="IPR043458">
    <property type="entry name" value="GPR158/179"/>
</dbReference>
<dbReference type="GO" id="GO:0045211">
    <property type="term" value="C:postsynaptic membrane"/>
    <property type="evidence" value="ECO:0007669"/>
    <property type="project" value="UniProtKB-SubCell"/>
</dbReference>
<feature type="compositionally biased region" description="Basic and acidic residues" evidence="17">
    <location>
        <begin position="1037"/>
        <end position="1048"/>
    </location>
</feature>